<reference evidence="2" key="2">
    <citation type="submission" date="2018-05" db="EMBL/GenBank/DDBJ databases">
        <title>OgluRS3 (Oryza glumaepatula Reference Sequence Version 3).</title>
        <authorList>
            <person name="Zhang J."/>
            <person name="Kudrna D."/>
            <person name="Lee S."/>
            <person name="Talag J."/>
            <person name="Welchert J."/>
            <person name="Wing R.A."/>
        </authorList>
    </citation>
    <scope>NUCLEOTIDE SEQUENCE [LARGE SCALE GENOMIC DNA]</scope>
</reference>
<dbReference type="Proteomes" id="UP000026961">
    <property type="component" value="Chromosome 4"/>
</dbReference>
<evidence type="ECO:0000256" key="1">
    <source>
        <dbReference type="SAM" id="MobiDB-lite"/>
    </source>
</evidence>
<sequence length="65" mass="7151">MAAMPRCSPPRRHAPWPPAGDRRSSSAPPLAVAEPPAVVPARAGRTSRHWRSPLLGCEREEEEEE</sequence>
<evidence type="ECO:0000313" key="2">
    <source>
        <dbReference type="EnsemblPlants" id="OGLUM04G03450.1"/>
    </source>
</evidence>
<keyword evidence="3" id="KW-1185">Reference proteome</keyword>
<dbReference type="HOGENOM" id="CLU_2853390_0_0_1"/>
<evidence type="ECO:0000313" key="3">
    <source>
        <dbReference type="Proteomes" id="UP000026961"/>
    </source>
</evidence>
<reference evidence="2" key="1">
    <citation type="submission" date="2015-04" db="UniProtKB">
        <authorList>
            <consortium name="EnsemblPlants"/>
        </authorList>
    </citation>
    <scope>IDENTIFICATION</scope>
</reference>
<dbReference type="AlphaFoldDB" id="A0A0D9ZHG5"/>
<name>A0A0D9ZHG5_9ORYZ</name>
<dbReference type="Gramene" id="OGLUM04G03450.1">
    <property type="protein sequence ID" value="OGLUM04G03450.1"/>
    <property type="gene ID" value="OGLUM04G03450"/>
</dbReference>
<feature type="region of interest" description="Disordered" evidence="1">
    <location>
        <begin position="1"/>
        <end position="65"/>
    </location>
</feature>
<dbReference type="EnsemblPlants" id="OGLUM04G03450.1">
    <property type="protein sequence ID" value="OGLUM04G03450.1"/>
    <property type="gene ID" value="OGLUM04G03450"/>
</dbReference>
<organism evidence="2">
    <name type="scientific">Oryza glumipatula</name>
    <dbReference type="NCBI Taxonomy" id="40148"/>
    <lineage>
        <taxon>Eukaryota</taxon>
        <taxon>Viridiplantae</taxon>
        <taxon>Streptophyta</taxon>
        <taxon>Embryophyta</taxon>
        <taxon>Tracheophyta</taxon>
        <taxon>Spermatophyta</taxon>
        <taxon>Magnoliopsida</taxon>
        <taxon>Liliopsida</taxon>
        <taxon>Poales</taxon>
        <taxon>Poaceae</taxon>
        <taxon>BOP clade</taxon>
        <taxon>Oryzoideae</taxon>
        <taxon>Oryzeae</taxon>
        <taxon>Oryzinae</taxon>
        <taxon>Oryza</taxon>
    </lineage>
</organism>
<feature type="compositionally biased region" description="Low complexity" evidence="1">
    <location>
        <begin position="25"/>
        <end position="41"/>
    </location>
</feature>
<proteinExistence type="predicted"/>
<protein>
    <submittedName>
        <fullName evidence="2">Uncharacterized protein</fullName>
    </submittedName>
</protein>
<accession>A0A0D9ZHG5</accession>